<comment type="subcellular location">
    <subcellularLocation>
        <location evidence="1">Cell membrane</location>
    </subcellularLocation>
</comment>
<dbReference type="InterPro" id="IPR022781">
    <property type="entry name" value="Flagellar_biosynth_FliO"/>
</dbReference>
<feature type="transmembrane region" description="Helical" evidence="7">
    <location>
        <begin position="90"/>
        <end position="109"/>
    </location>
</feature>
<name>A0A7C2WAF8_9BACT</name>
<evidence type="ECO:0000256" key="1">
    <source>
        <dbReference type="ARBA" id="ARBA00004236"/>
    </source>
</evidence>
<keyword evidence="2" id="KW-1003">Cell membrane</keyword>
<organism evidence="8">
    <name type="scientific">Thermorudis sp</name>
    <dbReference type="NCBI Taxonomy" id="1969470"/>
    <lineage>
        <taxon>Bacteria</taxon>
        <taxon>Pseudomonadati</taxon>
        <taxon>Thermomicrobiota</taxon>
        <taxon>Thermomicrobia</taxon>
        <taxon>Thermomicrobia incertae sedis</taxon>
        <taxon>Thermorudis</taxon>
    </lineage>
</organism>
<gene>
    <name evidence="8" type="ORF">ENP13_03900</name>
</gene>
<accession>A0A7C2WAF8</accession>
<dbReference type="Pfam" id="PF04347">
    <property type="entry name" value="FliO"/>
    <property type="match status" value="1"/>
</dbReference>
<keyword evidence="5 7" id="KW-0472">Membrane</keyword>
<dbReference type="GO" id="GO:0016020">
    <property type="term" value="C:membrane"/>
    <property type="evidence" value="ECO:0007669"/>
    <property type="project" value="InterPro"/>
</dbReference>
<evidence type="ECO:0000256" key="6">
    <source>
        <dbReference type="SAM" id="MobiDB-lite"/>
    </source>
</evidence>
<evidence type="ECO:0000313" key="8">
    <source>
        <dbReference type="EMBL" id="HEX70371.1"/>
    </source>
</evidence>
<dbReference type="AlphaFoldDB" id="A0A7C2WAF8"/>
<dbReference type="GO" id="GO:0044781">
    <property type="term" value="P:bacterial-type flagellum organization"/>
    <property type="evidence" value="ECO:0007669"/>
    <property type="project" value="InterPro"/>
</dbReference>
<keyword evidence="3 7" id="KW-0812">Transmembrane</keyword>
<evidence type="ECO:0000256" key="3">
    <source>
        <dbReference type="ARBA" id="ARBA00022692"/>
    </source>
</evidence>
<keyword evidence="4 7" id="KW-1133">Transmembrane helix</keyword>
<evidence type="ECO:0000256" key="4">
    <source>
        <dbReference type="ARBA" id="ARBA00022989"/>
    </source>
</evidence>
<feature type="compositionally biased region" description="Basic and acidic residues" evidence="6">
    <location>
        <begin position="220"/>
        <end position="237"/>
    </location>
</feature>
<evidence type="ECO:0000256" key="7">
    <source>
        <dbReference type="SAM" id="Phobius"/>
    </source>
</evidence>
<comment type="caution">
    <text evidence="8">The sequence shown here is derived from an EMBL/GenBank/DDBJ whole genome shotgun (WGS) entry which is preliminary data.</text>
</comment>
<reference evidence="8" key="1">
    <citation type="journal article" date="2020" name="mSystems">
        <title>Genome- and Community-Level Interaction Insights into Carbon Utilization and Element Cycling Functions of Hydrothermarchaeota in Hydrothermal Sediment.</title>
        <authorList>
            <person name="Zhou Z."/>
            <person name="Liu Y."/>
            <person name="Xu W."/>
            <person name="Pan J."/>
            <person name="Luo Z.H."/>
            <person name="Li M."/>
        </authorList>
    </citation>
    <scope>NUCLEOTIDE SEQUENCE [LARGE SCALE GENOMIC DNA]</scope>
    <source>
        <strain evidence="8">SpSt-192</strain>
    </source>
</reference>
<evidence type="ECO:0000256" key="2">
    <source>
        <dbReference type="ARBA" id="ARBA00022475"/>
    </source>
</evidence>
<evidence type="ECO:0008006" key="9">
    <source>
        <dbReference type="Google" id="ProtNLM"/>
    </source>
</evidence>
<proteinExistence type="predicted"/>
<feature type="region of interest" description="Disordered" evidence="6">
    <location>
        <begin position="216"/>
        <end position="267"/>
    </location>
</feature>
<protein>
    <recommendedName>
        <fullName evidence="9">Flagellar protein</fullName>
    </recommendedName>
</protein>
<dbReference type="EMBL" id="DSID01000304">
    <property type="protein sequence ID" value="HEX70371.1"/>
    <property type="molecule type" value="Genomic_DNA"/>
</dbReference>
<evidence type="ECO:0000256" key="5">
    <source>
        <dbReference type="ARBA" id="ARBA00023136"/>
    </source>
</evidence>
<sequence length="267" mass="28406">MMWRQWPNVPGRWRGADRLGRTPGRWIALAGLLVVALLAGQLLAGLRGAEEPPSPPPTAGNDGTTFLAEGYAQLEDSDDRFSSAPSAWEIMGSMVVPLIVVIAGAYAAIRGLRYLNRRMALSASTSDLLEVIDTLPLGNSGVLHVVRIGERAVVIGAGGAGISLIAELEPEEARALLARRATQPGGAPGMTSVLPRFRDVLATRIPHSWSILDAVAPGNETERARDLQRRSDPRETGTESATGTPPRVAQQPATQPSFGYRPDRPAG</sequence>